<reference evidence="1" key="2">
    <citation type="submission" date="2016-06" db="EMBL/GenBank/DDBJ databases">
        <title>The genome of a short-lived fish provides insights into sex chromosome evolution and the genetic control of aging.</title>
        <authorList>
            <person name="Reichwald K."/>
            <person name="Felder M."/>
            <person name="Petzold A."/>
            <person name="Koch P."/>
            <person name="Groth M."/>
            <person name="Platzer M."/>
        </authorList>
    </citation>
    <scope>NUCLEOTIDE SEQUENCE</scope>
    <source>
        <tissue evidence="1">Brain</tissue>
    </source>
</reference>
<dbReference type="AlphaFoldDB" id="A0A1A8PFX9"/>
<evidence type="ECO:0000313" key="1">
    <source>
        <dbReference type="EMBL" id="SBR79937.1"/>
    </source>
</evidence>
<dbReference type="EMBL" id="HAEI01002335">
    <property type="protein sequence ID" value="SBR79937.1"/>
    <property type="molecule type" value="Transcribed_RNA"/>
</dbReference>
<accession>A0A1A8PFX9</accession>
<reference evidence="1" key="1">
    <citation type="submission" date="2016-05" db="EMBL/GenBank/DDBJ databases">
        <authorList>
            <person name="Lavstsen T."/>
            <person name="Jespersen J.S."/>
        </authorList>
    </citation>
    <scope>NUCLEOTIDE SEQUENCE</scope>
    <source>
        <tissue evidence="1">Brain</tissue>
    </source>
</reference>
<gene>
    <name evidence="1" type="primary">C2</name>
</gene>
<feature type="non-terminal residue" evidence="1">
    <location>
        <position position="1"/>
    </location>
</feature>
<proteinExistence type="predicted"/>
<sequence>RCYEECRSTNSSPEWRNLVRQVCCLFVFVVPREILVDQRLNWFLGVLARKYKR</sequence>
<organism evidence="1">
    <name type="scientific">Nothobranchius rachovii</name>
    <name type="common">bluefin notho</name>
    <dbReference type="NCBI Taxonomy" id="451742"/>
    <lineage>
        <taxon>Eukaryota</taxon>
        <taxon>Metazoa</taxon>
        <taxon>Chordata</taxon>
        <taxon>Craniata</taxon>
        <taxon>Vertebrata</taxon>
        <taxon>Euteleostomi</taxon>
        <taxon>Actinopterygii</taxon>
        <taxon>Neopterygii</taxon>
        <taxon>Teleostei</taxon>
        <taxon>Neoteleostei</taxon>
        <taxon>Acanthomorphata</taxon>
        <taxon>Ovalentaria</taxon>
        <taxon>Atherinomorphae</taxon>
        <taxon>Cyprinodontiformes</taxon>
        <taxon>Nothobranchiidae</taxon>
        <taxon>Nothobranchius</taxon>
    </lineage>
</organism>
<protein>
    <submittedName>
        <fullName evidence="1">Complement component 2</fullName>
    </submittedName>
</protein>
<name>A0A1A8PFX9_9TELE</name>
<feature type="non-terminal residue" evidence="1">
    <location>
        <position position="53"/>
    </location>
</feature>